<gene>
    <name evidence="6" type="ORF">KHM83_03825</name>
</gene>
<dbReference type="CDD" id="cd07209">
    <property type="entry name" value="Pat_hypo_Ecoli_Z1214_like"/>
    <property type="match status" value="1"/>
</dbReference>
<dbReference type="SUPFAM" id="SSF52151">
    <property type="entry name" value="FabD/lysophospholipase-like"/>
    <property type="match status" value="1"/>
</dbReference>
<reference evidence="6 7" key="1">
    <citation type="submission" date="2021-05" db="EMBL/GenBank/DDBJ databases">
        <title>Fusibacter ferrireducens sp. nov., an anaerobic, sulfur- and Fe-reducing bacterium isolated from the mangrove sediment.</title>
        <authorList>
            <person name="Qiu D."/>
        </authorList>
    </citation>
    <scope>NUCLEOTIDE SEQUENCE [LARGE SCALE GENOMIC DNA]</scope>
    <source>
        <strain evidence="6 7">DSM 12116</strain>
    </source>
</reference>
<dbReference type="Gene3D" id="3.40.1090.10">
    <property type="entry name" value="Cytosolic phospholipase A2 catalytic domain"/>
    <property type="match status" value="2"/>
</dbReference>
<sequence length="429" mass="48613">MSEHIKRGIALEGGGAKGSYQLGVMQAIHEIGVPYEGVVGASIGAINGAMIAMQDLKLMEDVWLGTEVGDIINGDKELLAKLVKLDFKEDADKLRQLVIDTIKQGGLDVSPYRAYLRRIVDEEKIRSSNIEYGLVTLSLTDLKPIERFVDGIEPGMLIDYIIASANFPAFKLEKINNKVFLDGGFFDNLPVNMLIERGYDEVIAIRIMGMGRIRKVKKEDADKVVTIIPSEDLGKTLEIDPKRAAYNMKLGYYDAYRYFKKLKGKVYYITEVWSEDDVFNRLANLPNHLTTQLMNTMDVQQPPRRFIFETLLPTLCDVLKLSRDAAYGEIFLAFYEALAEEAGIERLTFYTLETLIEAVNAHYSKEALELTRTLDGLSIHLLNFIKNTGIALIWSKQRRQFLEYILYLLLQSDVSTERQMISNLPKGNQ</sequence>
<dbReference type="Proteomes" id="UP000746471">
    <property type="component" value="Unassembled WGS sequence"/>
</dbReference>
<protein>
    <submittedName>
        <fullName evidence="6">Patatin-like phospholipase family protein</fullName>
    </submittedName>
</protein>
<feature type="short sequence motif" description="GXSXG" evidence="4">
    <location>
        <begin position="40"/>
        <end position="44"/>
    </location>
</feature>
<evidence type="ECO:0000256" key="2">
    <source>
        <dbReference type="ARBA" id="ARBA00022963"/>
    </source>
</evidence>
<comment type="caution">
    <text evidence="6">The sequence shown here is derived from an EMBL/GenBank/DDBJ whole genome shotgun (WGS) entry which is preliminary data.</text>
</comment>
<dbReference type="InterPro" id="IPR002641">
    <property type="entry name" value="PNPLA_dom"/>
</dbReference>
<dbReference type="EMBL" id="JAHBCL010000005">
    <property type="protein sequence ID" value="MBS7525802.1"/>
    <property type="molecule type" value="Genomic_DNA"/>
</dbReference>
<evidence type="ECO:0000313" key="6">
    <source>
        <dbReference type="EMBL" id="MBS7525802.1"/>
    </source>
</evidence>
<dbReference type="Pfam" id="PF01734">
    <property type="entry name" value="Patatin"/>
    <property type="match status" value="1"/>
</dbReference>
<proteinExistence type="predicted"/>
<evidence type="ECO:0000256" key="3">
    <source>
        <dbReference type="ARBA" id="ARBA00023098"/>
    </source>
</evidence>
<dbReference type="PROSITE" id="PS51635">
    <property type="entry name" value="PNPLA"/>
    <property type="match status" value="1"/>
</dbReference>
<dbReference type="InterPro" id="IPR016035">
    <property type="entry name" value="Acyl_Trfase/lysoPLipase"/>
</dbReference>
<evidence type="ECO:0000313" key="7">
    <source>
        <dbReference type="Proteomes" id="UP000746471"/>
    </source>
</evidence>
<accession>A0ABS5PLN8</accession>
<dbReference type="InterPro" id="IPR050301">
    <property type="entry name" value="NTE"/>
</dbReference>
<evidence type="ECO:0000259" key="5">
    <source>
        <dbReference type="PROSITE" id="PS51635"/>
    </source>
</evidence>
<dbReference type="PANTHER" id="PTHR14226">
    <property type="entry name" value="NEUROPATHY TARGET ESTERASE/SWISS CHEESE D.MELANOGASTER"/>
    <property type="match status" value="1"/>
</dbReference>
<feature type="active site" description="Nucleophile" evidence="4">
    <location>
        <position position="42"/>
    </location>
</feature>
<evidence type="ECO:0000256" key="1">
    <source>
        <dbReference type="ARBA" id="ARBA00022801"/>
    </source>
</evidence>
<keyword evidence="1 4" id="KW-0378">Hydrolase</keyword>
<keyword evidence="3 4" id="KW-0443">Lipid metabolism</keyword>
<keyword evidence="7" id="KW-1185">Reference proteome</keyword>
<dbReference type="RefSeq" id="WP_213235587.1">
    <property type="nucleotide sequence ID" value="NZ_JAHBCL010000005.1"/>
</dbReference>
<feature type="short sequence motif" description="GXGXXG" evidence="4">
    <location>
        <begin position="13"/>
        <end position="18"/>
    </location>
</feature>
<feature type="active site" description="Proton acceptor" evidence="4">
    <location>
        <position position="182"/>
    </location>
</feature>
<dbReference type="PANTHER" id="PTHR14226:SF57">
    <property type="entry name" value="BLR7027 PROTEIN"/>
    <property type="match status" value="1"/>
</dbReference>
<name>A0ABS5PLN8_9FIRM</name>
<feature type="domain" description="PNPLA" evidence="5">
    <location>
        <begin position="9"/>
        <end position="195"/>
    </location>
</feature>
<keyword evidence="2 4" id="KW-0442">Lipid degradation</keyword>
<organism evidence="6 7">
    <name type="scientific">Fusibacter paucivorans</name>
    <dbReference type="NCBI Taxonomy" id="76009"/>
    <lineage>
        <taxon>Bacteria</taxon>
        <taxon>Bacillati</taxon>
        <taxon>Bacillota</taxon>
        <taxon>Clostridia</taxon>
        <taxon>Eubacteriales</taxon>
        <taxon>Eubacteriales Family XII. Incertae Sedis</taxon>
        <taxon>Fusibacter</taxon>
    </lineage>
</organism>
<feature type="short sequence motif" description="DGA/G" evidence="4">
    <location>
        <begin position="182"/>
        <end position="184"/>
    </location>
</feature>
<evidence type="ECO:0000256" key="4">
    <source>
        <dbReference type="PROSITE-ProRule" id="PRU01161"/>
    </source>
</evidence>